<reference evidence="2 3" key="1">
    <citation type="journal article" date="2008" name="Nature">
        <title>The genome of Laccaria bicolor provides insights into mycorrhizal symbiosis.</title>
        <authorList>
            <person name="Martin F."/>
            <person name="Aerts A."/>
            <person name="Ahren D."/>
            <person name="Brun A."/>
            <person name="Danchin E.G.J."/>
            <person name="Duchaussoy F."/>
            <person name="Gibon J."/>
            <person name="Kohler A."/>
            <person name="Lindquist E."/>
            <person name="Pereda V."/>
            <person name="Salamov A."/>
            <person name="Shapiro H.J."/>
            <person name="Wuyts J."/>
            <person name="Blaudez D."/>
            <person name="Buee M."/>
            <person name="Brokstein P."/>
            <person name="Canbaeck B."/>
            <person name="Cohen D."/>
            <person name="Courty P.E."/>
            <person name="Coutinho P.M."/>
            <person name="Delaruelle C."/>
            <person name="Detter J.C."/>
            <person name="Deveau A."/>
            <person name="DiFazio S."/>
            <person name="Duplessis S."/>
            <person name="Fraissinet-Tachet L."/>
            <person name="Lucic E."/>
            <person name="Frey-Klett P."/>
            <person name="Fourrey C."/>
            <person name="Feussner I."/>
            <person name="Gay G."/>
            <person name="Grimwood J."/>
            <person name="Hoegger P.J."/>
            <person name="Jain P."/>
            <person name="Kilaru S."/>
            <person name="Labbe J."/>
            <person name="Lin Y.C."/>
            <person name="Legue V."/>
            <person name="Le Tacon F."/>
            <person name="Marmeisse R."/>
            <person name="Melayah D."/>
            <person name="Montanini B."/>
            <person name="Muratet M."/>
            <person name="Nehls U."/>
            <person name="Niculita-Hirzel H."/>
            <person name="Oudot-Le Secq M.P."/>
            <person name="Peter M."/>
            <person name="Quesneville H."/>
            <person name="Rajashekar B."/>
            <person name="Reich M."/>
            <person name="Rouhier N."/>
            <person name="Schmutz J."/>
            <person name="Yin T."/>
            <person name="Chalot M."/>
            <person name="Henrissat B."/>
            <person name="Kuees U."/>
            <person name="Lucas S."/>
            <person name="Van de Peer Y."/>
            <person name="Podila G.K."/>
            <person name="Polle A."/>
            <person name="Pukkila P.J."/>
            <person name="Richardson P.M."/>
            <person name="Rouze P."/>
            <person name="Sanders I.R."/>
            <person name="Stajich J.E."/>
            <person name="Tunlid A."/>
            <person name="Tuskan G."/>
            <person name="Grigoriev I.V."/>
        </authorList>
    </citation>
    <scope>NUCLEOTIDE SEQUENCE [LARGE SCALE GENOMIC DNA]</scope>
    <source>
        <strain evidence="3">S238N-H82 / ATCC MYA-4686</strain>
    </source>
</reference>
<feature type="region of interest" description="Disordered" evidence="1">
    <location>
        <begin position="26"/>
        <end position="80"/>
    </location>
</feature>
<feature type="region of interest" description="Disordered" evidence="1">
    <location>
        <begin position="136"/>
        <end position="199"/>
    </location>
</feature>
<gene>
    <name evidence="2" type="ORF">LACBIDRAFT_303136</name>
</gene>
<evidence type="ECO:0000313" key="3">
    <source>
        <dbReference type="Proteomes" id="UP000001194"/>
    </source>
</evidence>
<evidence type="ECO:0000313" key="2">
    <source>
        <dbReference type="EMBL" id="EDR05433.1"/>
    </source>
</evidence>
<dbReference type="OrthoDB" id="2804750at2759"/>
<dbReference type="AlphaFoldDB" id="B0DJ04"/>
<dbReference type="KEGG" id="lbc:LACBIDRAFT_303136"/>
<proteinExistence type="predicted"/>
<protein>
    <submittedName>
        <fullName evidence="2">Predicted protein</fullName>
    </submittedName>
</protein>
<accession>B0DJ04</accession>
<dbReference type="RefSeq" id="XP_001883991.1">
    <property type="nucleotide sequence ID" value="XM_001883956.1"/>
</dbReference>
<dbReference type="Proteomes" id="UP000001194">
    <property type="component" value="Unassembled WGS sequence"/>
</dbReference>
<dbReference type="InParanoid" id="B0DJ04"/>
<dbReference type="HOGENOM" id="CLU_891570_0_0_1"/>
<name>B0DJ04_LACBS</name>
<sequence length="312" mass="33401">MAGLSPIRGLRANTSDVTDCFRVGYHRSTQPRPVPGNDLPSTASSTTLEVPEQMKKRTKIPFLGHTRKKSNQSGALSPYASTGACGSTDVTELPSSGGPIINRCHSKALPPLASSPSQTTASEVAIPVKTPTLGSKLAAHFSPSRTHKLTWRRDMTPTSGPSQLATTRPSSSLSSPSAASFDSRSSIHRSPTPQPGPNFMVWLSPDEVEEYKDLFTSPRSRLDQKLPSHKCSMRMAQKSSNTDATLPGPSSTFTCVKSPIQTSIPYLGTVPSIIVNSTSSHRQSLRNLKRSRPSIAQVLEKTPATGDVLGKL</sequence>
<feature type="compositionally biased region" description="Polar residues" evidence="1">
    <location>
        <begin position="156"/>
        <end position="167"/>
    </location>
</feature>
<evidence type="ECO:0000256" key="1">
    <source>
        <dbReference type="SAM" id="MobiDB-lite"/>
    </source>
</evidence>
<feature type="compositionally biased region" description="Low complexity" evidence="1">
    <location>
        <begin position="168"/>
        <end position="184"/>
    </location>
</feature>
<feature type="compositionally biased region" description="Polar residues" evidence="1">
    <location>
        <begin position="39"/>
        <end position="48"/>
    </location>
</feature>
<dbReference type="GeneID" id="6079496"/>
<organism evidence="3">
    <name type="scientific">Laccaria bicolor (strain S238N-H82 / ATCC MYA-4686)</name>
    <name type="common">Bicoloured deceiver</name>
    <name type="synonym">Laccaria laccata var. bicolor</name>
    <dbReference type="NCBI Taxonomy" id="486041"/>
    <lineage>
        <taxon>Eukaryota</taxon>
        <taxon>Fungi</taxon>
        <taxon>Dikarya</taxon>
        <taxon>Basidiomycota</taxon>
        <taxon>Agaricomycotina</taxon>
        <taxon>Agaricomycetes</taxon>
        <taxon>Agaricomycetidae</taxon>
        <taxon>Agaricales</taxon>
        <taxon>Agaricineae</taxon>
        <taxon>Hydnangiaceae</taxon>
        <taxon>Laccaria</taxon>
    </lineage>
</organism>
<dbReference type="EMBL" id="DS547113">
    <property type="protein sequence ID" value="EDR05433.1"/>
    <property type="molecule type" value="Genomic_DNA"/>
</dbReference>
<keyword evidence="3" id="KW-1185">Reference proteome</keyword>